<sequence>MKEPSELEEKRRTEGQKPTEGSAVIQMQSEAVEQLKGITVRKYIPSNIVITTVGGSKMKLKGWSTETKPNITAEPVKQMHTCNICKKSFIDKRRLAIHMNMHEKKVVGVV</sequence>
<keyword evidence="5" id="KW-1185">Reference proteome</keyword>
<evidence type="ECO:0000256" key="1">
    <source>
        <dbReference type="PROSITE-ProRule" id="PRU00042"/>
    </source>
</evidence>
<evidence type="ECO:0000259" key="3">
    <source>
        <dbReference type="PROSITE" id="PS50157"/>
    </source>
</evidence>
<reference evidence="4 5" key="1">
    <citation type="journal article" date="2014" name="Genome Announc.">
        <title>Genome Sequence of the Microsporidian Species Nematocida sp1 Strain ERTm6 (ATCC PRA-372).</title>
        <authorList>
            <person name="Bakowski M.A."/>
            <person name="Priest M."/>
            <person name="Young S."/>
            <person name="Cuomo C.A."/>
            <person name="Troemel E.R."/>
        </authorList>
    </citation>
    <scope>NUCLEOTIDE SEQUENCE [LARGE SCALE GENOMIC DNA]</scope>
    <source>
        <strain evidence="4 5">ERTm6</strain>
    </source>
</reference>
<gene>
    <name evidence="4" type="ORF">NESG_01775</name>
</gene>
<keyword evidence="1" id="KW-0863">Zinc-finger</keyword>
<dbReference type="SMART" id="SM00355">
    <property type="entry name" value="ZnF_C2H2"/>
    <property type="match status" value="1"/>
</dbReference>
<accession>A0A086J0X3</accession>
<dbReference type="OrthoDB" id="6077919at2759"/>
<dbReference type="PROSITE" id="PS00028">
    <property type="entry name" value="ZINC_FINGER_C2H2_1"/>
    <property type="match status" value="1"/>
</dbReference>
<evidence type="ECO:0000256" key="2">
    <source>
        <dbReference type="SAM" id="MobiDB-lite"/>
    </source>
</evidence>
<keyword evidence="1" id="KW-0862">Zinc</keyword>
<evidence type="ECO:0000313" key="4">
    <source>
        <dbReference type="EMBL" id="KFG25791.1"/>
    </source>
</evidence>
<dbReference type="SUPFAM" id="SSF57667">
    <property type="entry name" value="beta-beta-alpha zinc fingers"/>
    <property type="match status" value="1"/>
</dbReference>
<dbReference type="InterPro" id="IPR036236">
    <property type="entry name" value="Znf_C2H2_sf"/>
</dbReference>
<dbReference type="HOGENOM" id="CLU_2171708_0_0_1"/>
<feature type="region of interest" description="Disordered" evidence="2">
    <location>
        <begin position="1"/>
        <end position="25"/>
    </location>
</feature>
<evidence type="ECO:0000313" key="5">
    <source>
        <dbReference type="Proteomes" id="UP000054524"/>
    </source>
</evidence>
<comment type="caution">
    <text evidence="4">The sequence shown here is derived from an EMBL/GenBank/DDBJ whole genome shotgun (WGS) entry which is preliminary data.</text>
</comment>
<dbReference type="RefSeq" id="XP_052904346.1">
    <property type="nucleotide sequence ID" value="XM_053049396.1"/>
</dbReference>
<keyword evidence="1" id="KW-0479">Metal-binding</keyword>
<feature type="domain" description="C2H2-type" evidence="3">
    <location>
        <begin position="80"/>
        <end position="102"/>
    </location>
</feature>
<dbReference type="PROSITE" id="PS50157">
    <property type="entry name" value="ZINC_FINGER_C2H2_2"/>
    <property type="match status" value="1"/>
</dbReference>
<dbReference type="GeneID" id="77676748"/>
<name>A0A086J0X3_NEMA1</name>
<dbReference type="EMBL" id="AKIJ01000004">
    <property type="protein sequence ID" value="KFG25791.1"/>
    <property type="molecule type" value="Genomic_DNA"/>
</dbReference>
<dbReference type="GO" id="GO:0008270">
    <property type="term" value="F:zinc ion binding"/>
    <property type="evidence" value="ECO:0007669"/>
    <property type="project" value="UniProtKB-KW"/>
</dbReference>
<protein>
    <recommendedName>
        <fullName evidence="3">C2H2-type domain-containing protein</fullName>
    </recommendedName>
</protein>
<dbReference type="InterPro" id="IPR013087">
    <property type="entry name" value="Znf_C2H2_type"/>
</dbReference>
<feature type="compositionally biased region" description="Basic and acidic residues" evidence="2">
    <location>
        <begin position="1"/>
        <end position="17"/>
    </location>
</feature>
<proteinExistence type="predicted"/>
<dbReference type="Gene3D" id="3.30.160.60">
    <property type="entry name" value="Classic Zinc Finger"/>
    <property type="match status" value="1"/>
</dbReference>
<dbReference type="Proteomes" id="UP000054524">
    <property type="component" value="Unassembled WGS sequence"/>
</dbReference>
<organism evidence="4 5">
    <name type="scientific">Nematocida ausubeli (strain ATCC PRA-371 / ERTm2)</name>
    <name type="common">Nematode killer fungus</name>
    <dbReference type="NCBI Taxonomy" id="1913371"/>
    <lineage>
        <taxon>Eukaryota</taxon>
        <taxon>Fungi</taxon>
        <taxon>Fungi incertae sedis</taxon>
        <taxon>Microsporidia</taxon>
        <taxon>Nematocida</taxon>
    </lineage>
</organism>
<dbReference type="AlphaFoldDB" id="A0A086J0X3"/>